<keyword evidence="2" id="KW-1185">Reference proteome</keyword>
<evidence type="ECO:0000313" key="1">
    <source>
        <dbReference type="EMBL" id="OJG83136.1"/>
    </source>
</evidence>
<protein>
    <submittedName>
        <fullName evidence="1">Uncharacterized protein</fullName>
    </submittedName>
</protein>
<dbReference type="EMBL" id="JXLB01000005">
    <property type="protein sequence ID" value="OJG83136.1"/>
    <property type="molecule type" value="Genomic_DNA"/>
</dbReference>
<dbReference type="Proteomes" id="UP000182152">
    <property type="component" value="Unassembled WGS sequence"/>
</dbReference>
<reference evidence="1 2" key="1">
    <citation type="submission" date="2014-12" db="EMBL/GenBank/DDBJ databases">
        <title>Draft genome sequences of 29 type strains of Enterococci.</title>
        <authorList>
            <person name="Zhong Z."/>
            <person name="Sun Z."/>
            <person name="Liu W."/>
            <person name="Zhang W."/>
            <person name="Zhang H."/>
        </authorList>
    </citation>
    <scope>NUCLEOTIDE SEQUENCE [LARGE SCALE GENOMIC DNA]</scope>
    <source>
        <strain evidence="1 2">DSM 15687</strain>
    </source>
</reference>
<gene>
    <name evidence="1" type="ORF">RV14_GL001831</name>
</gene>
<comment type="caution">
    <text evidence="1">The sequence shown here is derived from an EMBL/GenBank/DDBJ whole genome shotgun (WGS) entry which is preliminary data.</text>
</comment>
<name>A0A1L8WQ64_9ENTE</name>
<accession>A0A1L8WQ64</accession>
<evidence type="ECO:0000313" key="2">
    <source>
        <dbReference type="Proteomes" id="UP000182152"/>
    </source>
</evidence>
<proteinExistence type="predicted"/>
<sequence>MILSFHQLRKEVKEMEVHEDINLEAVTVNVDATNSEEFYPAQSKSSASANFGCGH</sequence>
<dbReference type="AlphaFoldDB" id="A0A1L8WQ64"/>
<organism evidence="1 2">
    <name type="scientific">Enterococcus ratti</name>
    <dbReference type="NCBI Taxonomy" id="150033"/>
    <lineage>
        <taxon>Bacteria</taxon>
        <taxon>Bacillati</taxon>
        <taxon>Bacillota</taxon>
        <taxon>Bacilli</taxon>
        <taxon>Lactobacillales</taxon>
        <taxon>Enterococcaceae</taxon>
        <taxon>Enterococcus</taxon>
    </lineage>
</organism>